<dbReference type="Pfam" id="PF14334">
    <property type="entry name" value="DUF4390"/>
    <property type="match status" value="1"/>
</dbReference>
<accession>A0ABT6X8C1</accession>
<name>A0ABT6X8C1_9BURK</name>
<reference evidence="1" key="1">
    <citation type="submission" date="2023-05" db="EMBL/GenBank/DDBJ databases">
        <title>Limnohabitans sp. strain HM2-2 Genome sequencing and assembly.</title>
        <authorList>
            <person name="Jung Y."/>
        </authorList>
    </citation>
    <scope>NUCLEOTIDE SEQUENCE</scope>
    <source>
        <strain evidence="1">HM2-2</strain>
    </source>
</reference>
<comment type="caution">
    <text evidence="1">The sequence shown here is derived from an EMBL/GenBank/DDBJ whole genome shotgun (WGS) entry which is preliminary data.</text>
</comment>
<gene>
    <name evidence="1" type="ORF">QLQ16_11060</name>
</gene>
<proteinExistence type="predicted"/>
<evidence type="ECO:0000313" key="1">
    <source>
        <dbReference type="EMBL" id="MDI9234373.1"/>
    </source>
</evidence>
<dbReference type="Proteomes" id="UP001431902">
    <property type="component" value="Unassembled WGS sequence"/>
</dbReference>
<protein>
    <submittedName>
        <fullName evidence="1">DUF4390 domain-containing protein</fullName>
    </submittedName>
</protein>
<evidence type="ECO:0000313" key="2">
    <source>
        <dbReference type="Proteomes" id="UP001431902"/>
    </source>
</evidence>
<organism evidence="1 2">
    <name type="scientific">Limnohabitans lacus</name>
    <dbReference type="NCBI Taxonomy" id="3045173"/>
    <lineage>
        <taxon>Bacteria</taxon>
        <taxon>Pseudomonadati</taxon>
        <taxon>Pseudomonadota</taxon>
        <taxon>Betaproteobacteria</taxon>
        <taxon>Burkholderiales</taxon>
        <taxon>Comamonadaceae</taxon>
        <taxon>Limnohabitans</taxon>
    </lineage>
</organism>
<dbReference type="InterPro" id="IPR025500">
    <property type="entry name" value="DUF4390"/>
</dbReference>
<dbReference type="RefSeq" id="WP_283224756.1">
    <property type="nucleotide sequence ID" value="NZ_JASGBH010000008.1"/>
</dbReference>
<dbReference type="EMBL" id="JASGBH010000008">
    <property type="protein sequence ID" value="MDI9234373.1"/>
    <property type="molecule type" value="Genomic_DNA"/>
</dbReference>
<sequence length="212" mass="24129">MTGFITHCWKSAGFDLWRAGCWLLGAWLLVCAPVWAQSTSAELTEFKVERQDGSLLLNAQFKLELGPAVEDALVKGLAVHFVAEAEVMRDRWYWYDKKLGAASRYYRLAFQPLTRRWRLNVASEPIAHSGATSSLSQSFDTLQDALNVVRRQTGWKVADMADVDADARQYVAYRFRLDVSQLPRPFQIAAGNQVDWRLDIARSLRLTADMVR</sequence>
<keyword evidence="2" id="KW-1185">Reference proteome</keyword>